<dbReference type="NCBIfam" id="TIGR02681">
    <property type="entry name" value="phage_pRha"/>
    <property type="match status" value="1"/>
</dbReference>
<dbReference type="InterPro" id="IPR005039">
    <property type="entry name" value="Ant_C"/>
</dbReference>
<evidence type="ECO:0000313" key="3">
    <source>
        <dbReference type="EMBL" id="SDM54349.1"/>
    </source>
</evidence>
<organism evidence="3 4">
    <name type="scientific">Romboutsia lituseburensis DSM 797</name>
    <dbReference type="NCBI Taxonomy" id="1121325"/>
    <lineage>
        <taxon>Bacteria</taxon>
        <taxon>Bacillati</taxon>
        <taxon>Bacillota</taxon>
        <taxon>Clostridia</taxon>
        <taxon>Peptostreptococcales</taxon>
        <taxon>Peptostreptococcaceae</taxon>
        <taxon>Romboutsia</taxon>
    </lineage>
</organism>
<reference evidence="3 4" key="1">
    <citation type="submission" date="2016-10" db="EMBL/GenBank/DDBJ databases">
        <authorList>
            <person name="de Groot N.N."/>
        </authorList>
    </citation>
    <scope>NUCLEOTIDE SEQUENCE [LARGE SCALE GENOMIC DNA]</scope>
    <source>
        <strain evidence="3 4">DSM 797</strain>
    </source>
</reference>
<feature type="domain" description="Antirepressor protein C-terminal" evidence="2">
    <location>
        <begin position="151"/>
        <end position="259"/>
    </location>
</feature>
<proteinExistence type="predicted"/>
<accession>A0A1G9U2Z4</accession>
<dbReference type="RefSeq" id="WP_092727748.1">
    <property type="nucleotide sequence ID" value="NZ_FNGW01000014.1"/>
</dbReference>
<dbReference type="EMBL" id="FNGW01000014">
    <property type="protein sequence ID" value="SDM54349.1"/>
    <property type="molecule type" value="Genomic_DNA"/>
</dbReference>
<dbReference type="STRING" id="1121325.SAMN04515677_11468"/>
<name>A0A1G9U2Z4_9FIRM</name>
<evidence type="ECO:0000256" key="1">
    <source>
        <dbReference type="SAM" id="Coils"/>
    </source>
</evidence>
<dbReference type="Pfam" id="PF09669">
    <property type="entry name" value="Phage_pRha"/>
    <property type="match status" value="1"/>
</dbReference>
<keyword evidence="1" id="KW-0175">Coiled coil</keyword>
<dbReference type="Pfam" id="PF03374">
    <property type="entry name" value="ANT"/>
    <property type="match status" value="1"/>
</dbReference>
<feature type="coiled-coil region" evidence="1">
    <location>
        <begin position="124"/>
        <end position="154"/>
    </location>
</feature>
<evidence type="ECO:0000313" key="4">
    <source>
        <dbReference type="Proteomes" id="UP000199068"/>
    </source>
</evidence>
<protein>
    <submittedName>
        <fullName evidence="3">Phage regulatory protein Rha (Phage_pRha)</fullName>
    </submittedName>
</protein>
<dbReference type="Proteomes" id="UP000199068">
    <property type="component" value="Unassembled WGS sequence"/>
</dbReference>
<dbReference type="GO" id="GO:0003677">
    <property type="term" value="F:DNA binding"/>
    <property type="evidence" value="ECO:0007669"/>
    <property type="project" value="InterPro"/>
</dbReference>
<gene>
    <name evidence="3" type="ORF">SAMN04515677_11468</name>
</gene>
<keyword evidence="4" id="KW-1185">Reference proteome</keyword>
<sequence>MKELVQLEDFKGELVPITDSLKVAEVTDKRHADVMKDIRELINKLMSNHETREIAQRNFAQCSYINSNNREMPKYLMTKEGFENLMFTYNGTKMVIAKAKFIRKFHEMEEELKNNQQFKLPKTYKEALEQLVEQEEEKEKLQLENKQKDEVIKQQTPKVLFADAVSASHTSILVGELAKILKQNGVDIGQNRFFEWLRENEYLIKRKGSDYNMPTQKSMKLELMEIKETSITHADGHISISKTPKITGKGQIYFINKLKPVLELAEA</sequence>
<dbReference type="AlphaFoldDB" id="A0A1G9U2Z4"/>
<dbReference type="InterPro" id="IPR014054">
    <property type="entry name" value="Phage_regulatory_Rha"/>
</dbReference>
<evidence type="ECO:0000259" key="2">
    <source>
        <dbReference type="Pfam" id="PF03374"/>
    </source>
</evidence>